<dbReference type="OrthoDB" id="42677at2"/>
<comment type="subcellular location">
    <subcellularLocation>
        <location evidence="1 7">Cell membrane</location>
        <topology evidence="1 7">Multi-pass membrane protein</topology>
    </subcellularLocation>
</comment>
<dbReference type="Gene3D" id="1.10.3720.10">
    <property type="entry name" value="MetI-like"/>
    <property type="match status" value="1"/>
</dbReference>
<dbReference type="Pfam" id="PF00528">
    <property type="entry name" value="BPD_transp_1"/>
    <property type="match status" value="1"/>
</dbReference>
<keyword evidence="6 7" id="KW-0472">Membrane</keyword>
<evidence type="ECO:0000259" key="8">
    <source>
        <dbReference type="PROSITE" id="PS50928"/>
    </source>
</evidence>
<evidence type="ECO:0000256" key="1">
    <source>
        <dbReference type="ARBA" id="ARBA00004651"/>
    </source>
</evidence>
<protein>
    <submittedName>
        <fullName evidence="9">Glucosylglycerol ABC transporter membrane protein</fullName>
    </submittedName>
</protein>
<dbReference type="InterPro" id="IPR035906">
    <property type="entry name" value="MetI-like_sf"/>
</dbReference>
<evidence type="ECO:0000256" key="2">
    <source>
        <dbReference type="ARBA" id="ARBA00022448"/>
    </source>
</evidence>
<dbReference type="RefSeq" id="WP_132016670.1">
    <property type="nucleotide sequence ID" value="NZ_SLUN01000040.1"/>
</dbReference>
<feature type="transmembrane region" description="Helical" evidence="7">
    <location>
        <begin position="20"/>
        <end position="41"/>
    </location>
</feature>
<keyword evidence="3" id="KW-1003">Cell membrane</keyword>
<dbReference type="PANTHER" id="PTHR43744">
    <property type="entry name" value="ABC TRANSPORTER PERMEASE PROTEIN MG189-RELATED-RELATED"/>
    <property type="match status" value="1"/>
</dbReference>
<evidence type="ECO:0000256" key="6">
    <source>
        <dbReference type="ARBA" id="ARBA00023136"/>
    </source>
</evidence>
<evidence type="ECO:0000256" key="4">
    <source>
        <dbReference type="ARBA" id="ARBA00022692"/>
    </source>
</evidence>
<dbReference type="AlphaFoldDB" id="A0A4R1R0I1"/>
<keyword evidence="5 7" id="KW-1133">Transmembrane helix</keyword>
<reference evidence="9 10" key="1">
    <citation type="submission" date="2019-03" db="EMBL/GenBank/DDBJ databases">
        <title>Genomic Encyclopedia of Type Strains, Phase IV (KMG-IV): sequencing the most valuable type-strain genomes for metagenomic binning, comparative biology and taxonomic classification.</title>
        <authorList>
            <person name="Goeker M."/>
        </authorList>
    </citation>
    <scope>NUCLEOTIDE SEQUENCE [LARGE SCALE GENOMIC DNA]</scope>
    <source>
        <strain evidence="9 10">LX-B</strain>
    </source>
</reference>
<keyword evidence="2 7" id="KW-0813">Transport</keyword>
<feature type="transmembrane region" description="Helical" evidence="7">
    <location>
        <begin position="80"/>
        <end position="103"/>
    </location>
</feature>
<feature type="transmembrane region" description="Helical" evidence="7">
    <location>
        <begin position="248"/>
        <end position="271"/>
    </location>
</feature>
<feature type="transmembrane region" description="Helical" evidence="7">
    <location>
        <begin position="115"/>
        <end position="137"/>
    </location>
</feature>
<evidence type="ECO:0000313" key="10">
    <source>
        <dbReference type="Proteomes" id="UP000295008"/>
    </source>
</evidence>
<dbReference type="GO" id="GO:0005886">
    <property type="term" value="C:plasma membrane"/>
    <property type="evidence" value="ECO:0007669"/>
    <property type="project" value="UniProtKB-SubCell"/>
</dbReference>
<dbReference type="GO" id="GO:0055085">
    <property type="term" value="P:transmembrane transport"/>
    <property type="evidence" value="ECO:0007669"/>
    <property type="project" value="InterPro"/>
</dbReference>
<dbReference type="PROSITE" id="PS50928">
    <property type="entry name" value="ABC_TM1"/>
    <property type="match status" value="1"/>
</dbReference>
<name>A0A4R1R0I1_HYDET</name>
<evidence type="ECO:0000256" key="3">
    <source>
        <dbReference type="ARBA" id="ARBA00022475"/>
    </source>
</evidence>
<dbReference type="InterPro" id="IPR000515">
    <property type="entry name" value="MetI-like"/>
</dbReference>
<comment type="similarity">
    <text evidence="7">Belongs to the binding-protein-dependent transport system permease family.</text>
</comment>
<feature type="transmembrane region" description="Helical" evidence="7">
    <location>
        <begin position="149"/>
        <end position="167"/>
    </location>
</feature>
<proteinExistence type="inferred from homology"/>
<evidence type="ECO:0000256" key="7">
    <source>
        <dbReference type="RuleBase" id="RU363032"/>
    </source>
</evidence>
<dbReference type="SUPFAM" id="SSF161098">
    <property type="entry name" value="MetI-like"/>
    <property type="match status" value="1"/>
</dbReference>
<feature type="domain" description="ABC transmembrane type-1" evidence="8">
    <location>
        <begin position="80"/>
        <end position="271"/>
    </location>
</feature>
<dbReference type="Proteomes" id="UP000295008">
    <property type="component" value="Unassembled WGS sequence"/>
</dbReference>
<sequence>MKRNNSTAVHALGSTPWAHWILAVMVVAWLTPTLMLFVSSLRPVDQMMTSGWWTAFGQPGQFTLENYRTVLASKGIGTGFVNSLLITIPSTILPIIIGAMAAYPLSFFRFPGRKAIFITIIAMQIVPLQTVLIPVLLTLKGLRLNGTFLGIWLAHTAFGLPLCIYLFRNFFAQLPYSLIEAAKIDGAGNLQIFVRLIAPLSKPAFASLAIFQFLWVWNDLLVALVLLGDPALSPLTVRLSSLLGSLDAGWNVMTPAAFSSLILPLVIFVTFQKYFVRGILGGAVKG</sequence>
<keyword evidence="4 7" id="KW-0812">Transmembrane</keyword>
<evidence type="ECO:0000256" key="5">
    <source>
        <dbReference type="ARBA" id="ARBA00022989"/>
    </source>
</evidence>
<gene>
    <name evidence="9" type="ORF">EDC14_104018</name>
</gene>
<dbReference type="PANTHER" id="PTHR43744:SF4">
    <property type="entry name" value="OSMOPROTECTIVE COMPOUNDS UPTAKE PERMEASE PROTEIN GGTD"/>
    <property type="match status" value="1"/>
</dbReference>
<comment type="caution">
    <text evidence="9">The sequence shown here is derived from an EMBL/GenBank/DDBJ whole genome shotgun (WGS) entry which is preliminary data.</text>
</comment>
<keyword evidence="10" id="KW-1185">Reference proteome</keyword>
<evidence type="ECO:0000313" key="9">
    <source>
        <dbReference type="EMBL" id="TCL58804.1"/>
    </source>
</evidence>
<dbReference type="CDD" id="cd06261">
    <property type="entry name" value="TM_PBP2"/>
    <property type="match status" value="1"/>
</dbReference>
<dbReference type="EMBL" id="SLUN01000040">
    <property type="protein sequence ID" value="TCL58804.1"/>
    <property type="molecule type" value="Genomic_DNA"/>
</dbReference>
<organism evidence="9 10">
    <name type="scientific">Hydrogenispora ethanolica</name>
    <dbReference type="NCBI Taxonomy" id="1082276"/>
    <lineage>
        <taxon>Bacteria</taxon>
        <taxon>Bacillati</taxon>
        <taxon>Bacillota</taxon>
        <taxon>Hydrogenispora</taxon>
    </lineage>
</organism>
<accession>A0A4R1R0I1</accession>